<evidence type="ECO:0000256" key="7">
    <source>
        <dbReference type="SAM" id="MobiDB-lite"/>
    </source>
</evidence>
<comment type="caution">
    <text evidence="9">The sequence shown here is derived from an EMBL/GenBank/DDBJ whole genome shotgun (WGS) entry which is preliminary data.</text>
</comment>
<evidence type="ECO:0000313" key="9">
    <source>
        <dbReference type="EMBL" id="EWM29523.1"/>
    </source>
</evidence>
<feature type="domain" description="FAD-binding" evidence="8">
    <location>
        <begin position="409"/>
        <end position="482"/>
    </location>
</feature>
<evidence type="ECO:0000256" key="1">
    <source>
        <dbReference type="ARBA" id="ARBA00001974"/>
    </source>
</evidence>
<dbReference type="EMBL" id="AZIL01000126">
    <property type="protein sequence ID" value="EWM29523.1"/>
    <property type="molecule type" value="Genomic_DNA"/>
</dbReference>
<keyword evidence="3" id="KW-0285">Flavoprotein</keyword>
<sequence length="542" mass="57194">MIRLLAAVSSFRPLSQRCIGRLFSSTAPHGTSTDSWDYDVIILGGGIVGASLACSLAENVGQRHGMKIALLEIRPPPPLAACLAPDRLPDPRVYALAPASVAFLESLGAWQLIKDRKRDYQYMQVWEGGGSGSIRFDAAKAKVMGLGSTRAEGSNGEGKERKKLGTMAENSTLQAALFQCMISLQAQGLLEVLCPVQVEAIAFDTSGTDPTGPARVTWAGKDGVRSQVTTRLLVGADGAASRVKKARGLPSWGWDYAQRAVVATVSLDEQADAADAPSPRPSTTLSANKLSHSSSSPATAWQTFLPQGPLAFLPLWGPYHSIVWSTTPAEADRLKALPREAFLAELNAKLQCPIGLLDPPSFPSYVPQPLVKALVGAHHLVESVVVSAALSQGFHVAPIVRDVCGPRLSFDLRAEHASAYVGARAALVGDAAHTIHPMAGQGLNLGLADAMALSTLIEAGVVEGQDVGSPLFLRRYQNARQAANLGMLGGLTALHGLFGRKEGSWRWLRNVGLGTLNALDPVKAKMAEVAMGVNSGGGRQGM</sequence>
<dbReference type="Gene3D" id="3.30.9.10">
    <property type="entry name" value="D-Amino Acid Oxidase, subunit A, domain 2"/>
    <property type="match status" value="1"/>
</dbReference>
<dbReference type="SUPFAM" id="SSF51905">
    <property type="entry name" value="FAD/NAD(P)-binding domain"/>
    <property type="match status" value="1"/>
</dbReference>
<dbReference type="GO" id="GO:0004497">
    <property type="term" value="F:monooxygenase activity"/>
    <property type="evidence" value="ECO:0007669"/>
    <property type="project" value="UniProtKB-KW"/>
</dbReference>
<dbReference type="PANTHER" id="PTHR43876">
    <property type="entry name" value="UBIQUINONE BIOSYNTHESIS MONOOXYGENASE COQ6, MITOCHONDRIAL"/>
    <property type="match status" value="1"/>
</dbReference>
<keyword evidence="4" id="KW-0274">FAD</keyword>
<dbReference type="PRINTS" id="PR00420">
    <property type="entry name" value="RNGMNOXGNASE"/>
</dbReference>
<evidence type="ECO:0000256" key="6">
    <source>
        <dbReference type="ARBA" id="ARBA00023033"/>
    </source>
</evidence>
<dbReference type="PANTHER" id="PTHR43876:SF7">
    <property type="entry name" value="UBIQUINONE BIOSYNTHESIS MONOOXYGENASE COQ6, MITOCHONDRIAL"/>
    <property type="match status" value="1"/>
</dbReference>
<proteinExistence type="inferred from homology"/>
<evidence type="ECO:0000313" key="10">
    <source>
        <dbReference type="Proteomes" id="UP000019335"/>
    </source>
</evidence>
<protein>
    <submittedName>
        <fullName evidence="9">Ubiquinone biosynthesis monooxygenase coq6</fullName>
    </submittedName>
</protein>
<evidence type="ECO:0000256" key="4">
    <source>
        <dbReference type="ARBA" id="ARBA00022827"/>
    </source>
</evidence>
<dbReference type="GO" id="GO:0071949">
    <property type="term" value="F:FAD binding"/>
    <property type="evidence" value="ECO:0007669"/>
    <property type="project" value="InterPro"/>
</dbReference>
<dbReference type="FunFam" id="3.50.50.60:FF:000021">
    <property type="entry name" value="Ubiquinone biosynthesis monooxygenase COQ6"/>
    <property type="match status" value="1"/>
</dbReference>
<gene>
    <name evidence="9" type="ORF">Naga_100006g73</name>
</gene>
<feature type="compositionally biased region" description="Polar residues" evidence="7">
    <location>
        <begin position="281"/>
        <end position="290"/>
    </location>
</feature>
<evidence type="ECO:0000256" key="5">
    <source>
        <dbReference type="ARBA" id="ARBA00023002"/>
    </source>
</evidence>
<dbReference type="InterPro" id="IPR051205">
    <property type="entry name" value="UbiH/COQ6_monooxygenase"/>
</dbReference>
<keyword evidence="5" id="KW-0560">Oxidoreductase</keyword>
<dbReference type="GO" id="GO:0006744">
    <property type="term" value="P:ubiquinone biosynthetic process"/>
    <property type="evidence" value="ECO:0007669"/>
    <property type="project" value="UniProtKB-ARBA"/>
</dbReference>
<feature type="region of interest" description="Disordered" evidence="7">
    <location>
        <begin position="271"/>
        <end position="292"/>
    </location>
</feature>
<name>W7U180_9STRA</name>
<dbReference type="InterPro" id="IPR036188">
    <property type="entry name" value="FAD/NAD-bd_sf"/>
</dbReference>
<keyword evidence="9" id="KW-0830">Ubiquinone</keyword>
<reference evidence="9 10" key="1">
    <citation type="journal article" date="2014" name="Mol. Plant">
        <title>Chromosome Scale Genome Assembly and Transcriptome Profiling of Nannochloropsis gaditana in Nitrogen Depletion.</title>
        <authorList>
            <person name="Corteggiani Carpinelli E."/>
            <person name="Telatin A."/>
            <person name="Vitulo N."/>
            <person name="Forcato C."/>
            <person name="D'Angelo M."/>
            <person name="Schiavon R."/>
            <person name="Vezzi A."/>
            <person name="Giacometti G.M."/>
            <person name="Morosinotto T."/>
            <person name="Valle G."/>
        </authorList>
    </citation>
    <scope>NUCLEOTIDE SEQUENCE [LARGE SCALE GENOMIC DNA]</scope>
    <source>
        <strain evidence="9 10">B-31</strain>
    </source>
</reference>
<feature type="domain" description="FAD-binding" evidence="8">
    <location>
        <begin position="37"/>
        <end position="269"/>
    </location>
</feature>
<comment type="similarity">
    <text evidence="2">Belongs to the UbiH/COQ6 family.</text>
</comment>
<dbReference type="Pfam" id="PF01494">
    <property type="entry name" value="FAD_binding_3"/>
    <property type="match status" value="2"/>
</dbReference>
<organism evidence="9 10">
    <name type="scientific">Nannochloropsis gaditana</name>
    <dbReference type="NCBI Taxonomy" id="72520"/>
    <lineage>
        <taxon>Eukaryota</taxon>
        <taxon>Sar</taxon>
        <taxon>Stramenopiles</taxon>
        <taxon>Ochrophyta</taxon>
        <taxon>Eustigmatophyceae</taxon>
        <taxon>Eustigmatales</taxon>
        <taxon>Monodopsidaceae</taxon>
        <taxon>Nannochloropsis</taxon>
    </lineage>
</organism>
<evidence type="ECO:0000256" key="2">
    <source>
        <dbReference type="ARBA" id="ARBA00005349"/>
    </source>
</evidence>
<keyword evidence="6 9" id="KW-0503">Monooxygenase</keyword>
<dbReference type="AlphaFoldDB" id="W7U180"/>
<dbReference type="Gene3D" id="3.50.50.60">
    <property type="entry name" value="FAD/NAD(P)-binding domain"/>
    <property type="match status" value="2"/>
</dbReference>
<evidence type="ECO:0000256" key="3">
    <source>
        <dbReference type="ARBA" id="ARBA00022630"/>
    </source>
</evidence>
<dbReference type="InterPro" id="IPR002938">
    <property type="entry name" value="FAD-bd"/>
</dbReference>
<dbReference type="OrthoDB" id="683240at2759"/>
<dbReference type="GO" id="GO:0005739">
    <property type="term" value="C:mitochondrion"/>
    <property type="evidence" value="ECO:0007669"/>
    <property type="project" value="TreeGrafter"/>
</dbReference>
<evidence type="ECO:0000259" key="8">
    <source>
        <dbReference type="Pfam" id="PF01494"/>
    </source>
</evidence>
<accession>W7U180</accession>
<keyword evidence="10" id="KW-1185">Reference proteome</keyword>
<comment type="cofactor">
    <cofactor evidence="1">
        <name>FAD</name>
        <dbReference type="ChEBI" id="CHEBI:57692"/>
    </cofactor>
</comment>
<dbReference type="Proteomes" id="UP000019335">
    <property type="component" value="Chromosome 2"/>
</dbReference>